<feature type="transmembrane region" description="Helical" evidence="1">
    <location>
        <begin position="148"/>
        <end position="174"/>
    </location>
</feature>
<name>A0A4Q7RNX0_9BURK</name>
<dbReference type="Gene3D" id="1.20.81.30">
    <property type="entry name" value="Type II secretion system (T2SS), domain F"/>
    <property type="match status" value="1"/>
</dbReference>
<organism evidence="2 3">
    <name type="scientific">Cupriavidus agavae</name>
    <dbReference type="NCBI Taxonomy" id="1001822"/>
    <lineage>
        <taxon>Bacteria</taxon>
        <taxon>Pseudomonadati</taxon>
        <taxon>Pseudomonadota</taxon>
        <taxon>Betaproteobacteria</taxon>
        <taxon>Burkholderiales</taxon>
        <taxon>Burkholderiaceae</taxon>
        <taxon>Cupriavidus</taxon>
    </lineage>
</organism>
<feature type="transmembrane region" description="Helical" evidence="1">
    <location>
        <begin position="207"/>
        <end position="226"/>
    </location>
</feature>
<gene>
    <name evidence="2" type="ORF">EV147_3841</name>
</gene>
<reference evidence="2 3" key="1">
    <citation type="journal article" date="2015" name="Stand. Genomic Sci.">
        <title>Genomic Encyclopedia of Bacterial and Archaeal Type Strains, Phase III: the genomes of soil and plant-associated and newly described type strains.</title>
        <authorList>
            <person name="Whitman W.B."/>
            <person name="Woyke T."/>
            <person name="Klenk H.P."/>
            <person name="Zhou Y."/>
            <person name="Lilburn T.G."/>
            <person name="Beck B.J."/>
            <person name="De Vos P."/>
            <person name="Vandamme P."/>
            <person name="Eisen J.A."/>
            <person name="Garrity G."/>
            <person name="Hugenholtz P."/>
            <person name="Kyrpides N.C."/>
        </authorList>
    </citation>
    <scope>NUCLEOTIDE SEQUENCE [LARGE SCALE GENOMIC DNA]</scope>
    <source>
        <strain evidence="2 3">ASC-9842</strain>
    </source>
</reference>
<evidence type="ECO:0000313" key="2">
    <source>
        <dbReference type="EMBL" id="RZT35405.1"/>
    </source>
</evidence>
<proteinExistence type="predicted"/>
<sequence>MMSRIKALISGRKSHSHTTVRTTASVGRFPDKLWRARFEFGAKRADYYYDLAMRIEKMPGEPISNHFAKDAARRAGEPLGMLASLWLARSEGLDGETQESRLAEILRGTVPDEDLAILAVAEQGGDLKQGLFKLAENLRAMHDAKANIVIMLASVGLTLIILHVYLGAMAFLVAPMLDNSFASLLPVDAYGPIAKTFHYSAQFLRNWGWLVLAGELALGYWVVKALKNYTGQYRQWLDNKVILFDFFRRFQGAQFLSAMSAVTQRFGGDSKNLSPALDLMREHAYPYLAQHIERIQVALEESPNAGGKIFDTGLFDRDTSFRIQDIAEYEDDLSKMLGTVSNTLLQTAPRELEQRASSFNLKASILLIILITSLAFMPAFMARELKSSMQTNSIRTHQKSINSSALPSN</sequence>
<dbReference type="OrthoDB" id="7031359at2"/>
<dbReference type="Proteomes" id="UP000291078">
    <property type="component" value="Unassembled WGS sequence"/>
</dbReference>
<keyword evidence="1" id="KW-0472">Membrane</keyword>
<dbReference type="EMBL" id="SGXM01000006">
    <property type="protein sequence ID" value="RZT35405.1"/>
    <property type="molecule type" value="Genomic_DNA"/>
</dbReference>
<dbReference type="AlphaFoldDB" id="A0A4Q7RNX0"/>
<evidence type="ECO:0000256" key="1">
    <source>
        <dbReference type="SAM" id="Phobius"/>
    </source>
</evidence>
<evidence type="ECO:0000313" key="3">
    <source>
        <dbReference type="Proteomes" id="UP000291078"/>
    </source>
</evidence>
<dbReference type="RefSeq" id="WP_130392806.1">
    <property type="nucleotide sequence ID" value="NZ_SGXM01000006.1"/>
</dbReference>
<feature type="transmembrane region" description="Helical" evidence="1">
    <location>
        <begin position="359"/>
        <end position="381"/>
    </location>
</feature>
<protein>
    <submittedName>
        <fullName evidence="2">Uncharacterized protein</fullName>
    </submittedName>
</protein>
<keyword evidence="1" id="KW-0812">Transmembrane</keyword>
<comment type="caution">
    <text evidence="2">The sequence shown here is derived from an EMBL/GenBank/DDBJ whole genome shotgun (WGS) entry which is preliminary data.</text>
</comment>
<accession>A0A4Q7RNX0</accession>
<dbReference type="InterPro" id="IPR042094">
    <property type="entry name" value="T2SS_GspF_sf"/>
</dbReference>
<keyword evidence="1" id="KW-1133">Transmembrane helix</keyword>
<keyword evidence="3" id="KW-1185">Reference proteome</keyword>